<dbReference type="InterPro" id="IPR051735">
    <property type="entry name" value="CFEM_domain"/>
</dbReference>
<evidence type="ECO:0000256" key="2">
    <source>
        <dbReference type="ARBA" id="ARBA00004613"/>
    </source>
</evidence>
<comment type="similarity">
    <text evidence="3">Belongs to the RBT5 family.</text>
</comment>
<keyword evidence="13" id="KW-0449">Lipoprotein</keyword>
<evidence type="ECO:0000256" key="1">
    <source>
        <dbReference type="ARBA" id="ARBA00004609"/>
    </source>
</evidence>
<evidence type="ECO:0000256" key="4">
    <source>
        <dbReference type="ARBA" id="ARBA00022475"/>
    </source>
</evidence>
<evidence type="ECO:0000256" key="13">
    <source>
        <dbReference type="ARBA" id="ARBA00023288"/>
    </source>
</evidence>
<dbReference type="PROSITE" id="PS52012">
    <property type="entry name" value="CFEM"/>
    <property type="match status" value="1"/>
</dbReference>
<evidence type="ECO:0000256" key="10">
    <source>
        <dbReference type="ARBA" id="ARBA00023136"/>
    </source>
</evidence>
<proteinExistence type="inferred from homology"/>
<keyword evidence="11" id="KW-1015">Disulfide bond</keyword>
<dbReference type="PANTHER" id="PTHR37928:SF2">
    <property type="entry name" value="GPI ANCHORED CFEM DOMAIN PROTEIN (AFU_ORTHOLOGUE AFUA_6G10580)"/>
    <property type="match status" value="1"/>
</dbReference>
<feature type="chain" id="PRO_5004713641" description="CFEM domain-containing protein" evidence="15">
    <location>
        <begin position="20"/>
        <end position="212"/>
    </location>
</feature>
<dbReference type="AlphaFoldDB" id="V2XA86"/>
<dbReference type="HOGENOM" id="CLU_1300011_0_0_1"/>
<feature type="compositionally biased region" description="Low complexity" evidence="14">
    <location>
        <begin position="156"/>
        <end position="176"/>
    </location>
</feature>
<evidence type="ECO:0000256" key="8">
    <source>
        <dbReference type="ARBA" id="ARBA00022729"/>
    </source>
</evidence>
<comment type="caution">
    <text evidence="17">The sequence shown here is derived from an EMBL/GenBank/DDBJ whole genome shotgun (WGS) entry which is preliminary data.</text>
</comment>
<keyword evidence="18" id="KW-1185">Reference proteome</keyword>
<sequence length="212" mass="21022">MHRTSAVWIFFSLLAVVYAQGPPVPVCAQPCLTSAAGSSGCAVTDIQCLCSSSSFVSSVVQCAATVCTPEELASGQQALENTCDAITGTGTSTGTGTFTGTLSGSSTFPPLSSTGTGVTISSTITPITPPTTTATETETAPPVTQTTGTTPPPLPTLSTSPRPTSGLGQTTDQQGQPTGGASGSNNGNNGAVRYHVAGAGYLVGMAVLLLML</sequence>
<dbReference type="Proteomes" id="UP000017559">
    <property type="component" value="Unassembled WGS sequence"/>
</dbReference>
<name>V2XA86_MONRO</name>
<dbReference type="OrthoDB" id="3065412at2759"/>
<keyword evidence="12" id="KW-0325">Glycoprotein</keyword>
<keyword evidence="10" id="KW-0472">Membrane</keyword>
<feature type="domain" description="CFEM" evidence="16">
    <location>
        <begin position="1"/>
        <end position="109"/>
    </location>
</feature>
<dbReference type="GO" id="GO:0005576">
    <property type="term" value="C:extracellular region"/>
    <property type="evidence" value="ECO:0007669"/>
    <property type="project" value="UniProtKB-SubCell"/>
</dbReference>
<reference evidence="17 18" key="1">
    <citation type="journal article" date="2014" name="BMC Genomics">
        <title>Genome and secretome analysis of the hemibiotrophic fungal pathogen, Moniliophthora roreri, which causes frosty pod rot disease of cacao: mechanisms of the biotrophic and necrotrophic phases.</title>
        <authorList>
            <person name="Meinhardt L.W."/>
            <person name="Costa G.G.L."/>
            <person name="Thomazella D.P.T."/>
            <person name="Teixeira P.J.P.L."/>
            <person name="Carazzolle M.F."/>
            <person name="Schuster S.C."/>
            <person name="Carlson J.E."/>
            <person name="Guiltinan M.J."/>
            <person name="Mieczkowski P."/>
            <person name="Farmer A."/>
            <person name="Ramaraj T."/>
            <person name="Crozier J."/>
            <person name="Davis R.E."/>
            <person name="Shao J."/>
            <person name="Melnick R.L."/>
            <person name="Pereira G.A.G."/>
            <person name="Bailey B.A."/>
        </authorList>
    </citation>
    <scope>NUCLEOTIDE SEQUENCE [LARGE SCALE GENOMIC DNA]</scope>
    <source>
        <strain evidence="17 18">MCA 2997</strain>
    </source>
</reference>
<gene>
    <name evidence="17" type="ORF">Moror_16913</name>
</gene>
<feature type="region of interest" description="Disordered" evidence="14">
    <location>
        <begin position="103"/>
        <end position="187"/>
    </location>
</feature>
<dbReference type="SMART" id="SM00747">
    <property type="entry name" value="CFEM"/>
    <property type="match status" value="1"/>
</dbReference>
<keyword evidence="4" id="KW-1003">Cell membrane</keyword>
<protein>
    <recommendedName>
        <fullName evidence="16">CFEM domain-containing protein</fullName>
    </recommendedName>
</protein>
<keyword evidence="5" id="KW-0964">Secreted</keyword>
<feature type="compositionally biased region" description="Low complexity" evidence="14">
    <location>
        <begin position="103"/>
        <end position="149"/>
    </location>
</feature>
<dbReference type="Pfam" id="PF05730">
    <property type="entry name" value="CFEM"/>
    <property type="match status" value="1"/>
</dbReference>
<dbReference type="GO" id="GO:0005886">
    <property type="term" value="C:plasma membrane"/>
    <property type="evidence" value="ECO:0007669"/>
    <property type="project" value="UniProtKB-SubCell"/>
</dbReference>
<evidence type="ECO:0000256" key="9">
    <source>
        <dbReference type="ARBA" id="ARBA00023004"/>
    </source>
</evidence>
<dbReference type="GO" id="GO:0046872">
    <property type="term" value="F:metal ion binding"/>
    <property type="evidence" value="ECO:0007669"/>
    <property type="project" value="UniProtKB-KW"/>
</dbReference>
<evidence type="ECO:0000256" key="3">
    <source>
        <dbReference type="ARBA" id="ARBA00010031"/>
    </source>
</evidence>
<dbReference type="STRING" id="1381753.V2XA86"/>
<organism evidence="17 18">
    <name type="scientific">Moniliophthora roreri (strain MCA 2997)</name>
    <name type="common">Cocoa frosty pod rot fungus</name>
    <name type="synonym">Crinipellis roreri</name>
    <dbReference type="NCBI Taxonomy" id="1381753"/>
    <lineage>
        <taxon>Eukaryota</taxon>
        <taxon>Fungi</taxon>
        <taxon>Dikarya</taxon>
        <taxon>Basidiomycota</taxon>
        <taxon>Agaricomycotina</taxon>
        <taxon>Agaricomycetes</taxon>
        <taxon>Agaricomycetidae</taxon>
        <taxon>Agaricales</taxon>
        <taxon>Marasmiineae</taxon>
        <taxon>Marasmiaceae</taxon>
        <taxon>Moniliophthora</taxon>
    </lineage>
</organism>
<dbReference type="EMBL" id="AWSO01000528">
    <property type="protein sequence ID" value="ESK89696.1"/>
    <property type="molecule type" value="Genomic_DNA"/>
</dbReference>
<evidence type="ECO:0000256" key="11">
    <source>
        <dbReference type="ARBA" id="ARBA00023157"/>
    </source>
</evidence>
<dbReference type="PANTHER" id="PTHR37928">
    <property type="entry name" value="CFEM DOMAIN PROTEIN (AFU_ORTHOLOGUE AFUA_6G14090)"/>
    <property type="match status" value="1"/>
</dbReference>
<keyword evidence="6" id="KW-0349">Heme</keyword>
<evidence type="ECO:0000259" key="16">
    <source>
        <dbReference type="PROSITE" id="PS52012"/>
    </source>
</evidence>
<evidence type="ECO:0000256" key="12">
    <source>
        <dbReference type="ARBA" id="ARBA00023180"/>
    </source>
</evidence>
<keyword evidence="8 15" id="KW-0732">Signal</keyword>
<accession>V2XA86</accession>
<dbReference type="KEGG" id="mrr:Moror_16913"/>
<dbReference type="InterPro" id="IPR008427">
    <property type="entry name" value="Extracellular_membr_CFEM_dom"/>
</dbReference>
<evidence type="ECO:0000313" key="18">
    <source>
        <dbReference type="Proteomes" id="UP000017559"/>
    </source>
</evidence>
<evidence type="ECO:0000256" key="6">
    <source>
        <dbReference type="ARBA" id="ARBA00022617"/>
    </source>
</evidence>
<evidence type="ECO:0000256" key="5">
    <source>
        <dbReference type="ARBA" id="ARBA00022525"/>
    </source>
</evidence>
<evidence type="ECO:0000256" key="14">
    <source>
        <dbReference type="SAM" id="MobiDB-lite"/>
    </source>
</evidence>
<comment type="subcellular location">
    <subcellularLocation>
        <location evidence="1">Cell membrane</location>
        <topology evidence="1">Lipid-anchor</topology>
        <topology evidence="1">GPI-anchor</topology>
    </subcellularLocation>
    <subcellularLocation>
        <location evidence="2">Secreted</location>
    </subcellularLocation>
</comment>
<evidence type="ECO:0000256" key="7">
    <source>
        <dbReference type="ARBA" id="ARBA00022723"/>
    </source>
</evidence>
<keyword evidence="7" id="KW-0479">Metal-binding</keyword>
<feature type="signal peptide" evidence="15">
    <location>
        <begin position="1"/>
        <end position="19"/>
    </location>
</feature>
<evidence type="ECO:0000313" key="17">
    <source>
        <dbReference type="EMBL" id="ESK89696.1"/>
    </source>
</evidence>
<evidence type="ECO:0000256" key="15">
    <source>
        <dbReference type="SAM" id="SignalP"/>
    </source>
</evidence>
<keyword evidence="9" id="KW-0408">Iron</keyword>